<dbReference type="EC" id="2.4.99.12" evidence="2 7"/>
<dbReference type="EMBL" id="JACBGI020000011">
    <property type="protein sequence ID" value="MBF6058105.1"/>
    <property type="molecule type" value="Genomic_DNA"/>
</dbReference>
<dbReference type="Gene3D" id="3.40.50.11720">
    <property type="entry name" value="3-Deoxy-D-manno-octulosonic-acid transferase, N-terminal domain"/>
    <property type="match status" value="1"/>
</dbReference>
<evidence type="ECO:0000256" key="3">
    <source>
        <dbReference type="ARBA" id="ARBA00019077"/>
    </source>
</evidence>
<sequence length="422" mass="48752">MFYNLILYLLAPLILLVFRNQMRKQPREMRFFKQRCGYAYPEPLSSEQPNDDHIWIHCASVGELKAAEGLMQALLEDRPQLRFILTTNTRNGYQFFQQTLEKDEAVNHALQHCYCPFDWPGAVNRFVTHFKPRELWIMETEIWPNLYSVCSRNSIPIRILNGRLSAKTLKAPFWLKRLYQHSLSQVTQVLARSAEEAEHFIQLGAPQDKVLALGNIKYGRPQQIKHFEKPLPRPYVLVASTHEDEERRISEIWLQLQRPELLVIVPRHPKRSAAIQEQLQALGVKFAVASQQQPLTADTQIWLDDRFGYLLALFEHAEAVVMGGSFVPKGGHNILEPAAYGKAMITGPDMSDFEEETALLKDNNGLIQCDYPQLSENLKNLLQNPQLKLELEYGANRAMLSQTHTFESYIQILEEHALTKKY</sequence>
<feature type="domain" description="3-deoxy-D-manno-octulosonic-acid transferase N-terminal" evidence="8">
    <location>
        <begin position="33"/>
        <end position="218"/>
    </location>
</feature>
<evidence type="ECO:0000259" key="8">
    <source>
        <dbReference type="Pfam" id="PF04413"/>
    </source>
</evidence>
<evidence type="ECO:0000313" key="10">
    <source>
        <dbReference type="Proteomes" id="UP001193680"/>
    </source>
</evidence>
<comment type="pathway">
    <text evidence="1 7">Bacterial outer membrane biogenesis; LPS core biosynthesis.</text>
</comment>
<evidence type="ECO:0000256" key="1">
    <source>
        <dbReference type="ARBA" id="ARBA00004713"/>
    </source>
</evidence>
<name>A0ABS0BWG0_9GAMM</name>
<comment type="similarity">
    <text evidence="7">Belongs to the glycosyltransferase group 1 family.</text>
</comment>
<keyword evidence="7" id="KW-1003">Cell membrane</keyword>
<dbReference type="InterPro" id="IPR038107">
    <property type="entry name" value="Glycos_transf_N_sf"/>
</dbReference>
<reference evidence="9 10" key="1">
    <citation type="submission" date="2020-06" db="EMBL/GenBank/DDBJ databases">
        <authorList>
            <person name="Scott K."/>
        </authorList>
    </citation>
    <scope>NUCLEOTIDE SEQUENCE [LARGE SCALE GENOMIC DNA]</scope>
    <source>
        <strain evidence="9 10">HH1</strain>
    </source>
</reference>
<protein>
    <recommendedName>
        <fullName evidence="3 7">3-deoxy-D-manno-octulosonic acid transferase</fullName>
        <shortName evidence="7">Kdo transferase</shortName>
        <ecNumber evidence="2 7">2.4.99.12</ecNumber>
    </recommendedName>
    <alternativeName>
        <fullName evidence="5 7">Lipid IV(A) 3-deoxy-D-manno-octulosonic acid transferase</fullName>
    </alternativeName>
</protein>
<comment type="caution">
    <text evidence="9">The sequence shown here is derived from an EMBL/GenBank/DDBJ whole genome shotgun (WGS) entry which is preliminary data.</text>
</comment>
<dbReference type="GO" id="GO:0016740">
    <property type="term" value="F:transferase activity"/>
    <property type="evidence" value="ECO:0007669"/>
    <property type="project" value="UniProtKB-KW"/>
</dbReference>
<dbReference type="InterPro" id="IPR039901">
    <property type="entry name" value="Kdotransferase"/>
</dbReference>
<dbReference type="SUPFAM" id="SSF53756">
    <property type="entry name" value="UDP-Glycosyltransferase/glycogen phosphorylase"/>
    <property type="match status" value="1"/>
</dbReference>
<keyword evidence="7" id="KW-0448">Lipopolysaccharide biosynthesis</keyword>
<evidence type="ECO:0000256" key="7">
    <source>
        <dbReference type="RuleBase" id="RU365103"/>
    </source>
</evidence>
<keyword evidence="10" id="KW-1185">Reference proteome</keyword>
<proteinExistence type="inferred from homology"/>
<dbReference type="Proteomes" id="UP001193680">
    <property type="component" value="Unassembled WGS sequence"/>
</dbReference>
<dbReference type="InterPro" id="IPR007507">
    <property type="entry name" value="Glycos_transf_N"/>
</dbReference>
<keyword evidence="4 7" id="KW-0808">Transferase</keyword>
<dbReference type="Pfam" id="PF04413">
    <property type="entry name" value="Glycos_transf_N"/>
    <property type="match status" value="1"/>
</dbReference>
<keyword evidence="7" id="KW-0472">Membrane</keyword>
<comment type="function">
    <text evidence="7">Involved in lipopolysaccharide (LPS) biosynthesis. Catalyzes the transfer of 3-deoxy-D-manno-octulosonate (Kdo) residue(s) from CMP-Kdo to lipid IV(A), the tetraacyldisaccharide-1,4'-bisphosphate precursor of lipid A.</text>
</comment>
<gene>
    <name evidence="9" type="ORF">H8792_007095</name>
</gene>
<comment type="catalytic activity">
    <reaction evidence="6 7">
        <text>lipid IVA (E. coli) + CMP-3-deoxy-beta-D-manno-octulosonate = alpha-Kdo-(2-&gt;6)-lipid IVA (E. coli) + CMP + H(+)</text>
        <dbReference type="Rhea" id="RHEA:28066"/>
        <dbReference type="ChEBI" id="CHEBI:15378"/>
        <dbReference type="ChEBI" id="CHEBI:58603"/>
        <dbReference type="ChEBI" id="CHEBI:60364"/>
        <dbReference type="ChEBI" id="CHEBI:60377"/>
        <dbReference type="ChEBI" id="CHEBI:85987"/>
        <dbReference type="EC" id="2.4.99.12"/>
    </reaction>
</comment>
<dbReference type="RefSeq" id="WP_185978249.1">
    <property type="nucleotide sequence ID" value="NZ_JACBGI020000011.1"/>
</dbReference>
<evidence type="ECO:0000256" key="2">
    <source>
        <dbReference type="ARBA" id="ARBA00012621"/>
    </source>
</evidence>
<accession>A0ABS0BWG0</accession>
<evidence type="ECO:0000256" key="4">
    <source>
        <dbReference type="ARBA" id="ARBA00022679"/>
    </source>
</evidence>
<comment type="subcellular location">
    <subcellularLocation>
        <location evidence="7">Cell membrane</location>
    </subcellularLocation>
</comment>
<dbReference type="PANTHER" id="PTHR42755:SF1">
    <property type="entry name" value="3-DEOXY-D-MANNO-OCTULOSONIC ACID TRANSFERASE, MITOCHONDRIAL-RELATED"/>
    <property type="match status" value="1"/>
</dbReference>
<dbReference type="PANTHER" id="PTHR42755">
    <property type="entry name" value="3-DEOXY-MANNO-OCTULOSONATE CYTIDYLYLTRANSFERASE"/>
    <property type="match status" value="1"/>
</dbReference>
<organism evidence="9 10">
    <name type="scientific">Thiomicrorhabdus heinhorstiae</name>
    <dbReference type="NCBI Taxonomy" id="2748010"/>
    <lineage>
        <taxon>Bacteria</taxon>
        <taxon>Pseudomonadati</taxon>
        <taxon>Pseudomonadota</taxon>
        <taxon>Gammaproteobacteria</taxon>
        <taxon>Thiotrichales</taxon>
        <taxon>Piscirickettsiaceae</taxon>
        <taxon>Thiomicrorhabdus</taxon>
    </lineage>
</organism>
<reference evidence="9 10" key="2">
    <citation type="submission" date="2020-11" db="EMBL/GenBank/DDBJ databases">
        <title>Sulfur oxidizing isolate from Hospital Hole Sinkhole.</title>
        <authorList>
            <person name="Scott K.M."/>
        </authorList>
    </citation>
    <scope>NUCLEOTIDE SEQUENCE [LARGE SCALE GENOMIC DNA]</scope>
    <source>
        <strain evidence="9 10">HH1</strain>
    </source>
</reference>
<evidence type="ECO:0000313" key="9">
    <source>
        <dbReference type="EMBL" id="MBF6058105.1"/>
    </source>
</evidence>
<evidence type="ECO:0000256" key="5">
    <source>
        <dbReference type="ARBA" id="ARBA00031445"/>
    </source>
</evidence>
<evidence type="ECO:0000256" key="6">
    <source>
        <dbReference type="ARBA" id="ARBA00049183"/>
    </source>
</evidence>
<dbReference type="Gene3D" id="3.40.50.2000">
    <property type="entry name" value="Glycogen Phosphorylase B"/>
    <property type="match status" value="1"/>
</dbReference>